<evidence type="ECO:0000259" key="9">
    <source>
        <dbReference type="PROSITE" id="PS00036"/>
    </source>
</evidence>
<dbReference type="InterPro" id="IPR044280">
    <property type="entry name" value="Hac1/HY5"/>
</dbReference>
<keyword evidence="5" id="KW-0804">Transcription</keyword>
<dbReference type="GO" id="GO:0000981">
    <property type="term" value="F:DNA-binding transcription factor activity, RNA polymerase II-specific"/>
    <property type="evidence" value="ECO:0007669"/>
    <property type="project" value="InterPro"/>
</dbReference>
<protein>
    <submittedName>
        <fullName evidence="10">LAQU0S06e04962g1_1</fullName>
    </submittedName>
</protein>
<dbReference type="CDD" id="cd14710">
    <property type="entry name" value="bZIP_HAC1-like"/>
    <property type="match status" value="1"/>
</dbReference>
<proteinExistence type="inferred from homology"/>
<dbReference type="OrthoDB" id="674948at2759"/>
<keyword evidence="7" id="KW-0539">Nucleus</keyword>
<evidence type="ECO:0000256" key="2">
    <source>
        <dbReference type="ARBA" id="ARBA00007163"/>
    </source>
</evidence>
<feature type="compositionally biased region" description="Polar residues" evidence="8">
    <location>
        <begin position="144"/>
        <end position="183"/>
    </location>
</feature>
<dbReference type="PANTHER" id="PTHR46714">
    <property type="entry name" value="TRANSCRIPTIONAL ACTIVATOR HAC1"/>
    <property type="match status" value="1"/>
</dbReference>
<evidence type="ECO:0000256" key="1">
    <source>
        <dbReference type="ARBA" id="ARBA00004123"/>
    </source>
</evidence>
<dbReference type="SUPFAM" id="SSF57959">
    <property type="entry name" value="Leucine zipper domain"/>
    <property type="match status" value="1"/>
</dbReference>
<dbReference type="GO" id="GO:0005634">
    <property type="term" value="C:nucleus"/>
    <property type="evidence" value="ECO:0007669"/>
    <property type="project" value="UniProtKB-SubCell"/>
</dbReference>
<evidence type="ECO:0000256" key="8">
    <source>
        <dbReference type="SAM" id="MobiDB-lite"/>
    </source>
</evidence>
<organism evidence="10 11">
    <name type="scientific">Lachancea quebecensis</name>
    <dbReference type="NCBI Taxonomy" id="1654605"/>
    <lineage>
        <taxon>Eukaryota</taxon>
        <taxon>Fungi</taxon>
        <taxon>Dikarya</taxon>
        <taxon>Ascomycota</taxon>
        <taxon>Saccharomycotina</taxon>
        <taxon>Saccharomycetes</taxon>
        <taxon>Saccharomycetales</taxon>
        <taxon>Saccharomycetaceae</taxon>
        <taxon>Lachancea</taxon>
    </lineage>
</organism>
<dbReference type="GO" id="GO:0045944">
    <property type="term" value="P:positive regulation of transcription by RNA polymerase II"/>
    <property type="evidence" value="ECO:0007669"/>
    <property type="project" value="InterPro"/>
</dbReference>
<dbReference type="AlphaFoldDB" id="A0A0P1KSC2"/>
<evidence type="ECO:0000313" key="10">
    <source>
        <dbReference type="EMBL" id="CUS22740.1"/>
    </source>
</evidence>
<name>A0A0P1KSC2_9SACH</name>
<comment type="similarity">
    <text evidence="2">Belongs to the bZIP family.</text>
</comment>
<dbReference type="Gene3D" id="1.20.5.170">
    <property type="match status" value="1"/>
</dbReference>
<sequence>MWVTDFSEFHSVETSSPSTESGGTKNTKEKRMSTSINDIPVDFKSTLPPRKRAKTKEEKEQRRIERILRNRRAAHQSREKKRLHLQHLERKACLLEQILAQVKVEELVKNDTNLRVMYDEYQSLAMEPLADSPSGDLHDHMLDSQKTPESLDASSHVNCTPVSQPALFSSPSPAFESPLSQPQVKRESVTDESFEAGLVQPNMEFNFDTSVPDVNNWNLLLTNDTENLTSSTNEDEPPVFDMTDNSWALDPTRDPAVIRHLLRV</sequence>
<keyword evidence="3" id="KW-0805">Transcription regulation</keyword>
<evidence type="ECO:0000256" key="5">
    <source>
        <dbReference type="ARBA" id="ARBA00023163"/>
    </source>
</evidence>
<evidence type="ECO:0000256" key="6">
    <source>
        <dbReference type="ARBA" id="ARBA00023230"/>
    </source>
</evidence>
<dbReference type="GO" id="GO:0006986">
    <property type="term" value="P:response to unfolded protein"/>
    <property type="evidence" value="ECO:0007669"/>
    <property type="project" value="UniProtKB-KW"/>
</dbReference>
<keyword evidence="11" id="KW-1185">Reference proteome</keyword>
<reference evidence="11" key="1">
    <citation type="submission" date="2015-10" db="EMBL/GenBank/DDBJ databases">
        <authorList>
            <person name="Devillers H."/>
        </authorList>
    </citation>
    <scope>NUCLEOTIDE SEQUENCE [LARGE SCALE GENOMIC DNA]</scope>
</reference>
<evidence type="ECO:0000256" key="7">
    <source>
        <dbReference type="ARBA" id="ARBA00023242"/>
    </source>
</evidence>
<dbReference type="GO" id="GO:0003677">
    <property type="term" value="F:DNA binding"/>
    <property type="evidence" value="ECO:0007669"/>
    <property type="project" value="UniProtKB-KW"/>
</dbReference>
<keyword evidence="4" id="KW-0238">DNA-binding</keyword>
<dbReference type="Proteomes" id="UP000236544">
    <property type="component" value="Unassembled WGS sequence"/>
</dbReference>
<evidence type="ECO:0000256" key="4">
    <source>
        <dbReference type="ARBA" id="ARBA00023125"/>
    </source>
</evidence>
<feature type="region of interest" description="Disordered" evidence="8">
    <location>
        <begin position="129"/>
        <end position="192"/>
    </location>
</feature>
<keyword evidence="6" id="KW-0834">Unfolded protein response</keyword>
<gene>
    <name evidence="10" type="ORF">LAQU0_S06e04962g</name>
</gene>
<accession>A0A0P1KSC2</accession>
<dbReference type="InterPro" id="IPR004827">
    <property type="entry name" value="bZIP"/>
</dbReference>
<feature type="compositionally biased region" description="Low complexity" evidence="8">
    <location>
        <begin position="12"/>
        <end position="24"/>
    </location>
</feature>
<dbReference type="PANTHER" id="PTHR46714:SF6">
    <property type="entry name" value="TRANSCRIPTIONAL ACTIVATOR HAC1"/>
    <property type="match status" value="1"/>
</dbReference>
<evidence type="ECO:0000313" key="11">
    <source>
        <dbReference type="Proteomes" id="UP000236544"/>
    </source>
</evidence>
<dbReference type="SMART" id="SM00338">
    <property type="entry name" value="BRLZ"/>
    <property type="match status" value="1"/>
</dbReference>
<dbReference type="PROSITE" id="PS00036">
    <property type="entry name" value="BZIP_BASIC"/>
    <property type="match status" value="1"/>
</dbReference>
<dbReference type="EMBL" id="LN890530">
    <property type="protein sequence ID" value="CUS22740.1"/>
    <property type="molecule type" value="Genomic_DNA"/>
</dbReference>
<comment type="subcellular location">
    <subcellularLocation>
        <location evidence="1">Nucleus</location>
    </subcellularLocation>
</comment>
<feature type="domain" description="BZIP" evidence="9">
    <location>
        <begin position="66"/>
        <end position="80"/>
    </location>
</feature>
<evidence type="ECO:0000256" key="3">
    <source>
        <dbReference type="ARBA" id="ARBA00023015"/>
    </source>
</evidence>
<feature type="region of interest" description="Disordered" evidence="8">
    <location>
        <begin position="1"/>
        <end position="62"/>
    </location>
</feature>
<dbReference type="InterPro" id="IPR046347">
    <property type="entry name" value="bZIP_sf"/>
</dbReference>